<keyword evidence="8" id="KW-1185">Reference proteome</keyword>
<dbReference type="AlphaFoldDB" id="A0A840UQ01"/>
<dbReference type="GO" id="GO:1990904">
    <property type="term" value="C:ribonucleoprotein complex"/>
    <property type="evidence" value="ECO:0007669"/>
    <property type="project" value="UniProtKB-KW"/>
</dbReference>
<comment type="similarity">
    <text evidence="1 6">Belongs to the universal ribosomal protein uL23 family.</text>
</comment>
<keyword evidence="5 6" id="KW-0687">Ribonucleoprotein</keyword>
<dbReference type="SUPFAM" id="SSF54189">
    <property type="entry name" value="Ribosomal proteins S24e, L23 and L15e"/>
    <property type="match status" value="1"/>
</dbReference>
<dbReference type="Gene3D" id="3.30.70.330">
    <property type="match status" value="1"/>
</dbReference>
<sequence length="95" mass="10840">MKNIYGVLMGPRLTEKANLLQESNGKIVFRVRPEANKIEIKNAVEEMFKVKVKSITTANMHGKRKRVGKFIGKTNDWKKAYVTLSEGKINFADEL</sequence>
<evidence type="ECO:0000313" key="7">
    <source>
        <dbReference type="EMBL" id="MBB5348317.1"/>
    </source>
</evidence>
<dbReference type="NCBIfam" id="NF004359">
    <property type="entry name" value="PRK05738.1-3"/>
    <property type="match status" value="1"/>
</dbReference>
<evidence type="ECO:0000256" key="3">
    <source>
        <dbReference type="ARBA" id="ARBA00022884"/>
    </source>
</evidence>
<dbReference type="GO" id="GO:0003735">
    <property type="term" value="F:structural constituent of ribosome"/>
    <property type="evidence" value="ECO:0007669"/>
    <property type="project" value="InterPro"/>
</dbReference>
<dbReference type="GO" id="GO:0006412">
    <property type="term" value="P:translation"/>
    <property type="evidence" value="ECO:0007669"/>
    <property type="project" value="UniProtKB-UniRule"/>
</dbReference>
<keyword evidence="4 6" id="KW-0689">Ribosomal protein</keyword>
<comment type="caution">
    <text evidence="7">The sequence shown here is derived from an EMBL/GenBank/DDBJ whole genome shotgun (WGS) entry which is preliminary data.</text>
</comment>
<keyword evidence="2 6" id="KW-0699">rRNA-binding</keyword>
<dbReference type="InterPro" id="IPR012677">
    <property type="entry name" value="Nucleotide-bd_a/b_plait_sf"/>
</dbReference>
<dbReference type="RefSeq" id="WP_183350945.1">
    <property type="nucleotide sequence ID" value="NZ_JACHEO010000011.1"/>
</dbReference>
<dbReference type="Pfam" id="PF00276">
    <property type="entry name" value="Ribosomal_L23"/>
    <property type="match status" value="1"/>
</dbReference>
<proteinExistence type="inferred from homology"/>
<dbReference type="PANTHER" id="PTHR12059">
    <property type="entry name" value="RIBOSOMAL PROTEIN L23-RELATED"/>
    <property type="match status" value="1"/>
</dbReference>
<dbReference type="FunFam" id="3.30.70.330:FF:000001">
    <property type="entry name" value="50S ribosomal protein L23"/>
    <property type="match status" value="1"/>
</dbReference>
<dbReference type="InterPro" id="IPR013025">
    <property type="entry name" value="Ribosomal_uL23-like"/>
</dbReference>
<reference evidence="7 8" key="1">
    <citation type="submission" date="2020-08" db="EMBL/GenBank/DDBJ databases">
        <title>Genomic Encyclopedia of Type Strains, Phase IV (KMG-IV): sequencing the most valuable type-strain genomes for metagenomic binning, comparative biology and taxonomic classification.</title>
        <authorList>
            <person name="Goeker M."/>
        </authorList>
    </citation>
    <scope>NUCLEOTIDE SEQUENCE [LARGE SCALE GENOMIC DNA]</scope>
    <source>
        <strain evidence="7 8">DSM 28570</strain>
    </source>
</reference>
<evidence type="ECO:0000256" key="1">
    <source>
        <dbReference type="ARBA" id="ARBA00006700"/>
    </source>
</evidence>
<comment type="subunit">
    <text evidence="6">Part of the 50S ribosomal subunit. Contacts protein L29, and trigger factor when it is bound to the ribosome.</text>
</comment>
<evidence type="ECO:0000256" key="4">
    <source>
        <dbReference type="ARBA" id="ARBA00022980"/>
    </source>
</evidence>
<accession>A0A840UQ01</accession>
<dbReference type="GO" id="GO:0005840">
    <property type="term" value="C:ribosome"/>
    <property type="evidence" value="ECO:0007669"/>
    <property type="project" value="UniProtKB-KW"/>
</dbReference>
<dbReference type="NCBIfam" id="NF004363">
    <property type="entry name" value="PRK05738.2-4"/>
    <property type="match status" value="1"/>
</dbReference>
<name>A0A840UQ01_9BACT</name>
<dbReference type="Proteomes" id="UP000539642">
    <property type="component" value="Unassembled WGS sequence"/>
</dbReference>
<protein>
    <recommendedName>
        <fullName evidence="6">Large ribosomal subunit protein uL23</fullName>
    </recommendedName>
</protein>
<gene>
    <name evidence="6" type="primary">rplW</name>
    <name evidence="7" type="ORF">HNQ81_002052</name>
</gene>
<evidence type="ECO:0000313" key="8">
    <source>
        <dbReference type="Proteomes" id="UP000539642"/>
    </source>
</evidence>
<dbReference type="PANTHER" id="PTHR12059:SF5">
    <property type="entry name" value="LARGE RIBOSOMAL SUBUNIT PROTEIN UL23M"/>
    <property type="match status" value="1"/>
</dbReference>
<keyword evidence="3 6" id="KW-0694">RNA-binding</keyword>
<evidence type="ECO:0000256" key="2">
    <source>
        <dbReference type="ARBA" id="ARBA00022730"/>
    </source>
</evidence>
<dbReference type="HAMAP" id="MF_01369_B">
    <property type="entry name" value="Ribosomal_uL23_B"/>
    <property type="match status" value="1"/>
</dbReference>
<evidence type="ECO:0000256" key="5">
    <source>
        <dbReference type="ARBA" id="ARBA00023274"/>
    </source>
</evidence>
<dbReference type="InterPro" id="IPR012678">
    <property type="entry name" value="Ribosomal_uL23/eL15/eS24_sf"/>
</dbReference>
<evidence type="ECO:0000256" key="6">
    <source>
        <dbReference type="HAMAP-Rule" id="MF_01369"/>
    </source>
</evidence>
<comment type="function">
    <text evidence="6">One of the early assembly proteins it binds 23S rRNA. One of the proteins that surrounds the polypeptide exit tunnel on the outside of the ribosome. Forms the main docking site for trigger factor binding to the ribosome.</text>
</comment>
<dbReference type="GO" id="GO:0019843">
    <property type="term" value="F:rRNA binding"/>
    <property type="evidence" value="ECO:0007669"/>
    <property type="project" value="UniProtKB-UniRule"/>
</dbReference>
<dbReference type="EMBL" id="JACHEO010000011">
    <property type="protein sequence ID" value="MBB5348317.1"/>
    <property type="molecule type" value="Genomic_DNA"/>
</dbReference>
<dbReference type="NCBIfam" id="NF004366">
    <property type="entry name" value="PRK05738.3-2"/>
    <property type="match status" value="1"/>
</dbReference>
<organism evidence="7 8">
    <name type="scientific">Desulfoprunum benzoelyticum</name>
    <dbReference type="NCBI Taxonomy" id="1506996"/>
    <lineage>
        <taxon>Bacteria</taxon>
        <taxon>Pseudomonadati</taxon>
        <taxon>Thermodesulfobacteriota</taxon>
        <taxon>Desulfobulbia</taxon>
        <taxon>Desulfobulbales</taxon>
        <taxon>Desulfobulbaceae</taxon>
        <taxon>Desulfoprunum</taxon>
    </lineage>
</organism>